<accession>A0ABN7X8J4</accession>
<gene>
    <name evidence="1" type="ORF">GMARGA_LOCUS39816</name>
</gene>
<keyword evidence="2" id="KW-1185">Reference proteome</keyword>
<sequence>LIDVKKYPLSHRNLNSCIQKAACFLLERFINIYNQIAADGVMDLNSNKAEILAKGKKKRKVVNADINIFTNLISPNLKMLACDHKYHVEYLNEVDQKFPSCLEFLQNGIKANAENTQVQESIEELENKMAEDDEPIIPCGIGKTELDDLLQKLKRLK</sequence>
<proteinExistence type="predicted"/>
<evidence type="ECO:0000313" key="2">
    <source>
        <dbReference type="Proteomes" id="UP000789901"/>
    </source>
</evidence>
<feature type="non-terminal residue" evidence="1">
    <location>
        <position position="1"/>
    </location>
</feature>
<reference evidence="1 2" key="1">
    <citation type="submission" date="2021-06" db="EMBL/GenBank/DDBJ databases">
        <authorList>
            <person name="Kallberg Y."/>
            <person name="Tangrot J."/>
            <person name="Rosling A."/>
        </authorList>
    </citation>
    <scope>NUCLEOTIDE SEQUENCE [LARGE SCALE GENOMIC DNA]</scope>
    <source>
        <strain evidence="1 2">120-4 pot B 10/14</strain>
    </source>
</reference>
<name>A0ABN7X8J4_GIGMA</name>
<comment type="caution">
    <text evidence="1">The sequence shown here is derived from an EMBL/GenBank/DDBJ whole genome shotgun (WGS) entry which is preliminary data.</text>
</comment>
<dbReference type="Proteomes" id="UP000789901">
    <property type="component" value="Unassembled WGS sequence"/>
</dbReference>
<protein>
    <submittedName>
        <fullName evidence="1">36426_t:CDS:1</fullName>
    </submittedName>
</protein>
<evidence type="ECO:0000313" key="1">
    <source>
        <dbReference type="EMBL" id="CAG8849656.1"/>
    </source>
</evidence>
<organism evidence="1 2">
    <name type="scientific">Gigaspora margarita</name>
    <dbReference type="NCBI Taxonomy" id="4874"/>
    <lineage>
        <taxon>Eukaryota</taxon>
        <taxon>Fungi</taxon>
        <taxon>Fungi incertae sedis</taxon>
        <taxon>Mucoromycota</taxon>
        <taxon>Glomeromycotina</taxon>
        <taxon>Glomeromycetes</taxon>
        <taxon>Diversisporales</taxon>
        <taxon>Gigasporaceae</taxon>
        <taxon>Gigaspora</taxon>
    </lineage>
</organism>
<dbReference type="EMBL" id="CAJVQB010097386">
    <property type="protein sequence ID" value="CAG8849656.1"/>
    <property type="molecule type" value="Genomic_DNA"/>
</dbReference>